<accession>A0A317CEJ9</accession>
<keyword evidence="4" id="KW-1185">Reference proteome</keyword>
<evidence type="ECO:0000259" key="2">
    <source>
        <dbReference type="Pfam" id="PF23343"/>
    </source>
</evidence>
<gene>
    <name evidence="3" type="ORF">DKW60_14180</name>
</gene>
<dbReference type="Pfam" id="PF23343">
    <property type="entry name" value="REP_ORF2-G2P"/>
    <property type="match status" value="1"/>
</dbReference>
<keyword evidence="1" id="KW-0175">Coiled coil</keyword>
<feature type="coiled-coil region" evidence="1">
    <location>
        <begin position="29"/>
        <end position="56"/>
    </location>
</feature>
<proteinExistence type="predicted"/>
<evidence type="ECO:0000313" key="4">
    <source>
        <dbReference type="Proteomes" id="UP000245539"/>
    </source>
</evidence>
<sequence>MKNIIDGAIPQSNSRLSGLVDPAREKMWAEQLKECLVRYKKNKAEYNAKIKEAANSFYKYDFTPYYPSEYKITPLMNDWSDVRMVSEVIIGEQDVQIKSTLRGGRPQLGGGIRGAIKEWSKKSRSRCERHIRNVPQGSIVAFLTLTYPKVYTNDGKAVKRDLATMVKRLKRMGVSGGIWFLEFQKRGAPHVHAFLGQWPSGGAGAVARAWYEVVGSGDEKHLDWHLGRLSGRPCLEWMRNQHAASYYACKYAVKSQQKDVPEEYQNVGRFWGCWGGLRPVFRVFYARGGDACRAAVDMVRIWKLCKFGGHVGSGLSLYSATLRGCTFDELAQLFDSTGWCPD</sequence>
<dbReference type="AlphaFoldDB" id="A0A317CEJ9"/>
<organism evidence="3 4">
    <name type="scientific">Leucothrix pacifica</name>
    <dbReference type="NCBI Taxonomy" id="1247513"/>
    <lineage>
        <taxon>Bacteria</taxon>
        <taxon>Pseudomonadati</taxon>
        <taxon>Pseudomonadota</taxon>
        <taxon>Gammaproteobacteria</taxon>
        <taxon>Thiotrichales</taxon>
        <taxon>Thiotrichaceae</taxon>
        <taxon>Leucothrix</taxon>
    </lineage>
</organism>
<protein>
    <recommendedName>
        <fullName evidence="2">Replication-associated protein ORF2/G2P domain-containing protein</fullName>
    </recommendedName>
</protein>
<comment type="caution">
    <text evidence="3">The sequence shown here is derived from an EMBL/GenBank/DDBJ whole genome shotgun (WGS) entry which is preliminary data.</text>
</comment>
<evidence type="ECO:0000313" key="3">
    <source>
        <dbReference type="EMBL" id="PWQ95763.1"/>
    </source>
</evidence>
<dbReference type="RefSeq" id="WP_146203489.1">
    <property type="nucleotide sequence ID" value="NZ_QGKM01000042.1"/>
</dbReference>
<dbReference type="Proteomes" id="UP000245539">
    <property type="component" value="Unassembled WGS sequence"/>
</dbReference>
<dbReference type="OrthoDB" id="9129069at2"/>
<name>A0A317CEJ9_9GAMM</name>
<feature type="domain" description="Replication-associated protein ORF2/G2P" evidence="2">
    <location>
        <begin position="141"/>
        <end position="255"/>
    </location>
</feature>
<dbReference type="InterPro" id="IPR056906">
    <property type="entry name" value="ORF2/G2P_dom"/>
</dbReference>
<evidence type="ECO:0000256" key="1">
    <source>
        <dbReference type="SAM" id="Coils"/>
    </source>
</evidence>
<dbReference type="EMBL" id="QGKM01000042">
    <property type="protein sequence ID" value="PWQ95763.1"/>
    <property type="molecule type" value="Genomic_DNA"/>
</dbReference>
<reference evidence="3 4" key="1">
    <citation type="submission" date="2018-05" db="EMBL/GenBank/DDBJ databases">
        <title>Leucothrix arctica sp. nov., isolated from Arctic seawater.</title>
        <authorList>
            <person name="Choi A."/>
            <person name="Baek K."/>
        </authorList>
    </citation>
    <scope>NUCLEOTIDE SEQUENCE [LARGE SCALE GENOMIC DNA]</scope>
    <source>
        <strain evidence="3 4">JCM 18388</strain>
    </source>
</reference>